<dbReference type="Proteomes" id="UP000076871">
    <property type="component" value="Unassembled WGS sequence"/>
</dbReference>
<dbReference type="GeneID" id="63825487"/>
<reference evidence="1 2" key="1">
    <citation type="journal article" date="2016" name="Mol. Biol. Evol.">
        <title>Comparative Genomics of Early-Diverging Mushroom-Forming Fungi Provides Insights into the Origins of Lignocellulose Decay Capabilities.</title>
        <authorList>
            <person name="Nagy L.G."/>
            <person name="Riley R."/>
            <person name="Tritt A."/>
            <person name="Adam C."/>
            <person name="Daum C."/>
            <person name="Floudas D."/>
            <person name="Sun H."/>
            <person name="Yadav J.S."/>
            <person name="Pangilinan J."/>
            <person name="Larsson K.H."/>
            <person name="Matsuura K."/>
            <person name="Barry K."/>
            <person name="Labutti K."/>
            <person name="Kuo R."/>
            <person name="Ohm R.A."/>
            <person name="Bhattacharya S.S."/>
            <person name="Shirouzu T."/>
            <person name="Yoshinaga Y."/>
            <person name="Martin F.M."/>
            <person name="Grigoriev I.V."/>
            <person name="Hibbett D.S."/>
        </authorList>
    </citation>
    <scope>NUCLEOTIDE SEQUENCE [LARGE SCALE GENOMIC DNA]</scope>
    <source>
        <strain evidence="1 2">93-53</strain>
    </source>
</reference>
<dbReference type="InParanoid" id="A0A165FCP7"/>
<gene>
    <name evidence="1" type="ORF">LAESUDRAFT_723704</name>
</gene>
<sequence>MHEWTDVTRFRSWHARSPGGGVVSLAMSACMQLYSSATIPPSVLCQRHMREALRAPLSEYKAIAQIATSLSRARTRARMRARC</sequence>
<dbReference type="EMBL" id="KV427614">
    <property type="protein sequence ID" value="KZT08769.1"/>
    <property type="molecule type" value="Genomic_DNA"/>
</dbReference>
<dbReference type="AlphaFoldDB" id="A0A165FCP7"/>
<accession>A0A165FCP7</accession>
<proteinExistence type="predicted"/>
<organism evidence="1 2">
    <name type="scientific">Laetiporus sulphureus 93-53</name>
    <dbReference type="NCBI Taxonomy" id="1314785"/>
    <lineage>
        <taxon>Eukaryota</taxon>
        <taxon>Fungi</taxon>
        <taxon>Dikarya</taxon>
        <taxon>Basidiomycota</taxon>
        <taxon>Agaricomycotina</taxon>
        <taxon>Agaricomycetes</taxon>
        <taxon>Polyporales</taxon>
        <taxon>Laetiporus</taxon>
    </lineage>
</organism>
<dbReference type="RefSeq" id="XP_040766509.1">
    <property type="nucleotide sequence ID" value="XM_040908458.1"/>
</dbReference>
<evidence type="ECO:0000313" key="2">
    <source>
        <dbReference type="Proteomes" id="UP000076871"/>
    </source>
</evidence>
<protein>
    <submittedName>
        <fullName evidence="1">Uncharacterized protein</fullName>
    </submittedName>
</protein>
<name>A0A165FCP7_9APHY</name>
<keyword evidence="2" id="KW-1185">Reference proteome</keyword>
<evidence type="ECO:0000313" key="1">
    <source>
        <dbReference type="EMBL" id="KZT08769.1"/>
    </source>
</evidence>